<gene>
    <name evidence="7" type="ORF">NSCI0253_LOCUS26940</name>
</gene>
<evidence type="ECO:0000256" key="5">
    <source>
        <dbReference type="SAM" id="Phobius"/>
    </source>
</evidence>
<feature type="chain" id="PRO_5031028721" description="Sugar phosphate transporter domain-containing protein" evidence="6">
    <location>
        <begin position="18"/>
        <end position="423"/>
    </location>
</feature>
<dbReference type="PANTHER" id="PTHR10231">
    <property type="entry name" value="NUCLEOTIDE-SUGAR TRANSMEMBRANE TRANSPORTER"/>
    <property type="match status" value="1"/>
</dbReference>
<dbReference type="InterPro" id="IPR007271">
    <property type="entry name" value="Nuc_sug_transpt"/>
</dbReference>
<evidence type="ECO:0000256" key="6">
    <source>
        <dbReference type="SAM" id="SignalP"/>
    </source>
</evidence>
<dbReference type="EMBL" id="HBFQ01038046">
    <property type="protein sequence ID" value="CAD8852590.1"/>
    <property type="molecule type" value="Transcribed_RNA"/>
</dbReference>
<evidence type="ECO:0000256" key="4">
    <source>
        <dbReference type="ARBA" id="ARBA00023136"/>
    </source>
</evidence>
<dbReference type="GO" id="GO:0015165">
    <property type="term" value="F:pyrimidine nucleotide-sugar transmembrane transporter activity"/>
    <property type="evidence" value="ECO:0007669"/>
    <property type="project" value="InterPro"/>
</dbReference>
<keyword evidence="2 5" id="KW-0812">Transmembrane</keyword>
<name>A0A7S1F9V5_NOCSC</name>
<evidence type="ECO:0000256" key="1">
    <source>
        <dbReference type="ARBA" id="ARBA00004141"/>
    </source>
</evidence>
<feature type="transmembrane region" description="Helical" evidence="5">
    <location>
        <begin position="333"/>
        <end position="349"/>
    </location>
</feature>
<evidence type="ECO:0000313" key="7">
    <source>
        <dbReference type="EMBL" id="CAD8852590.1"/>
    </source>
</evidence>
<keyword evidence="3 5" id="KW-1133">Transmembrane helix</keyword>
<organism evidence="7">
    <name type="scientific">Noctiluca scintillans</name>
    <name type="common">Sea sparkle</name>
    <name type="synonym">Red tide dinoflagellate</name>
    <dbReference type="NCBI Taxonomy" id="2966"/>
    <lineage>
        <taxon>Eukaryota</taxon>
        <taxon>Sar</taxon>
        <taxon>Alveolata</taxon>
        <taxon>Dinophyceae</taxon>
        <taxon>Noctilucales</taxon>
        <taxon>Noctilucaceae</taxon>
        <taxon>Noctiluca</taxon>
    </lineage>
</organism>
<feature type="transmembrane region" description="Helical" evidence="5">
    <location>
        <begin position="101"/>
        <end position="122"/>
    </location>
</feature>
<dbReference type="GO" id="GO:0000139">
    <property type="term" value="C:Golgi membrane"/>
    <property type="evidence" value="ECO:0007669"/>
    <property type="project" value="InterPro"/>
</dbReference>
<feature type="transmembrane region" description="Helical" evidence="5">
    <location>
        <begin position="263"/>
        <end position="284"/>
    </location>
</feature>
<feature type="transmembrane region" description="Helical" evidence="5">
    <location>
        <begin position="71"/>
        <end position="89"/>
    </location>
</feature>
<accession>A0A7S1F9V5</accession>
<evidence type="ECO:0008006" key="8">
    <source>
        <dbReference type="Google" id="ProtNLM"/>
    </source>
</evidence>
<comment type="subcellular location">
    <subcellularLocation>
        <location evidence="1">Membrane</location>
        <topology evidence="1">Multi-pass membrane protein</topology>
    </subcellularLocation>
</comment>
<feature type="transmembrane region" description="Helical" evidence="5">
    <location>
        <begin position="384"/>
        <end position="403"/>
    </location>
</feature>
<evidence type="ECO:0000256" key="2">
    <source>
        <dbReference type="ARBA" id="ARBA00022692"/>
    </source>
</evidence>
<feature type="transmembrane region" description="Helical" evidence="5">
    <location>
        <begin position="234"/>
        <end position="257"/>
    </location>
</feature>
<keyword evidence="6" id="KW-0732">Signal</keyword>
<feature type="transmembrane region" description="Helical" evidence="5">
    <location>
        <begin position="296"/>
        <end position="313"/>
    </location>
</feature>
<feature type="transmembrane region" description="Helical" evidence="5">
    <location>
        <begin position="361"/>
        <end position="378"/>
    </location>
</feature>
<reference evidence="7" key="1">
    <citation type="submission" date="2021-01" db="EMBL/GenBank/DDBJ databases">
        <authorList>
            <person name="Corre E."/>
            <person name="Pelletier E."/>
            <person name="Niang G."/>
            <person name="Scheremetjew M."/>
            <person name="Finn R."/>
            <person name="Kale V."/>
            <person name="Holt S."/>
            <person name="Cochrane G."/>
            <person name="Meng A."/>
            <person name="Brown T."/>
            <person name="Cohen L."/>
        </authorList>
    </citation>
    <scope>NUCLEOTIDE SEQUENCE</scope>
</reference>
<evidence type="ECO:0000256" key="3">
    <source>
        <dbReference type="ARBA" id="ARBA00022989"/>
    </source>
</evidence>
<dbReference type="AlphaFoldDB" id="A0A7S1F9V5"/>
<protein>
    <recommendedName>
        <fullName evidence="8">Sugar phosphate transporter domain-containing protein</fullName>
    </recommendedName>
</protein>
<feature type="signal peptide" evidence="6">
    <location>
        <begin position="1"/>
        <end position="17"/>
    </location>
</feature>
<dbReference type="Pfam" id="PF04142">
    <property type="entry name" value="Nuc_sug_transp"/>
    <property type="match status" value="1"/>
</dbReference>
<keyword evidence="4 5" id="KW-0472">Membrane</keyword>
<sequence>MVHLLALLFATVHSVASLRTGHQGFGHLSGEQVNMSPLGLSTMRDHLALLPFLSFDAEMFRGSASTGVTEGIPLTGVFGIVVLAVFVLVAFNPTRLVPKRFVGVCVCVLYLLASLFVDIFVAKNRVDDIEILSAVNPLCVVTTMELIKLGMSMILYLGTFEKGEGEHGYFIPEDLTFHSVKWLCVPALTLSVNNILVFAVGRVDSSTFGIFWNSVIICTAFAWCYMFKTALNNFRISCIVIIMFGLAMMQWTAFVAGSFSLSVLWLIAMVLFNAIGAVSCEYALKTGSNTDINFQNMIMYSGSFLCAFALLVVTDSKRVSLGAAGIFEGFNDGIWSTIGLQACVGLMVSRMLKHADALMKSVVLCLRGPLFVLLSWMFTLSSKATNLILVSAVITTVGCALYLHQGTMTVKKELDATGGDLPS</sequence>
<proteinExistence type="predicted"/>
<feature type="transmembrane region" description="Helical" evidence="5">
    <location>
        <begin position="207"/>
        <end position="227"/>
    </location>
</feature>